<reference evidence="1" key="1">
    <citation type="submission" date="2021-09" db="EMBL/GenBank/DDBJ databases">
        <title>The genome of Mauremys mutica provides insights into the evolution of semi-aquatic lifestyle.</title>
        <authorList>
            <person name="Gong S."/>
            <person name="Gao Y."/>
        </authorList>
    </citation>
    <scope>NUCLEOTIDE SEQUENCE</scope>
    <source>
        <strain evidence="1">MM-2020</strain>
        <tissue evidence="1">Muscle</tissue>
    </source>
</reference>
<gene>
    <name evidence="1" type="ORF">KIL84_014416</name>
</gene>
<sequence>MWALPLGLRAAGSAAMGQRHPLPDRAATLLPWLPGTASHTPCDVIVLSYKCVQGEAPMGMERSLQSSPAVLSAFKTGPSKGDMLGSNAAITWVPAVGLSPPP</sequence>
<proteinExistence type="predicted"/>
<evidence type="ECO:0000313" key="1">
    <source>
        <dbReference type="EMBL" id="KAH1183800.1"/>
    </source>
</evidence>
<dbReference type="EMBL" id="JAHDVG010000465">
    <property type="protein sequence ID" value="KAH1183800.1"/>
    <property type="molecule type" value="Genomic_DNA"/>
</dbReference>
<evidence type="ECO:0000313" key="2">
    <source>
        <dbReference type="Proteomes" id="UP000827986"/>
    </source>
</evidence>
<dbReference type="Proteomes" id="UP000827986">
    <property type="component" value="Unassembled WGS sequence"/>
</dbReference>
<accession>A0A9D3XRA3</accession>
<organism evidence="1 2">
    <name type="scientific">Mauremys mutica</name>
    <name type="common">yellowpond turtle</name>
    <dbReference type="NCBI Taxonomy" id="74926"/>
    <lineage>
        <taxon>Eukaryota</taxon>
        <taxon>Metazoa</taxon>
        <taxon>Chordata</taxon>
        <taxon>Craniata</taxon>
        <taxon>Vertebrata</taxon>
        <taxon>Euteleostomi</taxon>
        <taxon>Archelosauria</taxon>
        <taxon>Testudinata</taxon>
        <taxon>Testudines</taxon>
        <taxon>Cryptodira</taxon>
        <taxon>Durocryptodira</taxon>
        <taxon>Testudinoidea</taxon>
        <taxon>Geoemydidae</taxon>
        <taxon>Geoemydinae</taxon>
        <taxon>Mauremys</taxon>
    </lineage>
</organism>
<keyword evidence="2" id="KW-1185">Reference proteome</keyword>
<dbReference type="AlphaFoldDB" id="A0A9D3XRA3"/>
<name>A0A9D3XRA3_9SAUR</name>
<protein>
    <submittedName>
        <fullName evidence="1">Uncharacterized protein</fullName>
    </submittedName>
</protein>
<comment type="caution">
    <text evidence="1">The sequence shown here is derived from an EMBL/GenBank/DDBJ whole genome shotgun (WGS) entry which is preliminary data.</text>
</comment>